<evidence type="ECO:0000256" key="7">
    <source>
        <dbReference type="SAM" id="MobiDB-lite"/>
    </source>
</evidence>
<feature type="region of interest" description="Disordered" evidence="7">
    <location>
        <begin position="1"/>
        <end position="67"/>
    </location>
</feature>
<keyword evidence="6" id="KW-0687">Ribonucleoprotein</keyword>
<dbReference type="GO" id="GO:0005762">
    <property type="term" value="C:mitochondrial large ribosomal subunit"/>
    <property type="evidence" value="ECO:0007669"/>
    <property type="project" value="InterPro"/>
</dbReference>
<comment type="subcellular location">
    <subcellularLocation>
        <location evidence="1">Mitochondrion</location>
    </subcellularLocation>
</comment>
<evidence type="ECO:0000256" key="5">
    <source>
        <dbReference type="ARBA" id="ARBA00023128"/>
    </source>
</evidence>
<proteinExistence type="inferred from homology"/>
<comment type="similarity">
    <text evidence="2">Belongs to the mitochondrion-specific ribosomal protein mL41 family.</text>
</comment>
<dbReference type="OrthoDB" id="408933at2759"/>
<feature type="region of interest" description="Disordered" evidence="7">
    <location>
        <begin position="139"/>
        <end position="167"/>
    </location>
</feature>
<gene>
    <name evidence="8" type="ORF">CH35J_008104</name>
</gene>
<evidence type="ECO:0000256" key="2">
    <source>
        <dbReference type="ARBA" id="ARBA00010152"/>
    </source>
</evidence>
<accession>A0A4V4NBI2</accession>
<dbReference type="GO" id="GO:0006412">
    <property type="term" value="P:translation"/>
    <property type="evidence" value="ECO:0007669"/>
    <property type="project" value="TreeGrafter"/>
</dbReference>
<keyword evidence="5" id="KW-0496">Mitochondrion</keyword>
<dbReference type="EMBL" id="MWPZ01000006">
    <property type="protein sequence ID" value="TIC96123.1"/>
    <property type="molecule type" value="Genomic_DNA"/>
</dbReference>
<organism evidence="8 9">
    <name type="scientific">Colletotrichum higginsianum</name>
    <dbReference type="NCBI Taxonomy" id="80884"/>
    <lineage>
        <taxon>Eukaryota</taxon>
        <taxon>Fungi</taxon>
        <taxon>Dikarya</taxon>
        <taxon>Ascomycota</taxon>
        <taxon>Pezizomycotina</taxon>
        <taxon>Sordariomycetes</taxon>
        <taxon>Hypocreomycetidae</taxon>
        <taxon>Glomerellales</taxon>
        <taxon>Glomerellaceae</taxon>
        <taxon>Colletotrichum</taxon>
        <taxon>Colletotrichum destructivum species complex</taxon>
    </lineage>
</organism>
<dbReference type="Proteomes" id="UP000305883">
    <property type="component" value="Unassembled WGS sequence"/>
</dbReference>
<dbReference type="InterPro" id="IPR019189">
    <property type="entry name" value="Ribosomal_mL41"/>
</dbReference>
<sequence length="167" mass="18653">MGVGKGPTFNPAQLPKFPGTGHPIEPSRVSQAYEKGDDDDDDDDDESIITIESPGLVPDKNPPTMRPSPILQVLKYKHLRLTTKDVNKGFYKGNRTGAMGRHTKFGGYVIEWHKVRTYVVPEGLKDTKLTPFVSDAVRPMKGTYPTKEGPRSPQLYLDTWKQQNGLD</sequence>
<reference evidence="8 9" key="1">
    <citation type="journal article" date="2019" name="Genome Biol. Evol.">
        <title>Genomic Plasticity Mediated by Transposable Elements in the Plant Pathogenic Fungus Colletotrichum higginsianum.</title>
        <authorList>
            <person name="Tsushima A."/>
            <person name="Gan P."/>
            <person name="Kumakura N."/>
            <person name="Narusaka M."/>
            <person name="Takano Y."/>
            <person name="Narusaka Y."/>
            <person name="Shirasu K."/>
        </authorList>
    </citation>
    <scope>NUCLEOTIDE SEQUENCE [LARGE SCALE GENOMIC DNA]</scope>
    <source>
        <strain evidence="8 9">MAFF305635-RFP</strain>
    </source>
</reference>
<dbReference type="GO" id="GO:0003735">
    <property type="term" value="F:structural constituent of ribosome"/>
    <property type="evidence" value="ECO:0007669"/>
    <property type="project" value="InterPro"/>
</dbReference>
<evidence type="ECO:0000256" key="6">
    <source>
        <dbReference type="ARBA" id="ARBA00023274"/>
    </source>
</evidence>
<keyword evidence="3" id="KW-0809">Transit peptide</keyword>
<evidence type="ECO:0000313" key="8">
    <source>
        <dbReference type="EMBL" id="TIC96123.1"/>
    </source>
</evidence>
<evidence type="ECO:0000313" key="9">
    <source>
        <dbReference type="Proteomes" id="UP000305883"/>
    </source>
</evidence>
<protein>
    <submittedName>
        <fullName evidence="8">54S ribosomal protein L27, mitochondrial</fullName>
    </submittedName>
</protein>
<dbReference type="Pfam" id="PF09809">
    <property type="entry name" value="MRP-L27"/>
    <property type="match status" value="1"/>
</dbReference>
<evidence type="ECO:0000256" key="3">
    <source>
        <dbReference type="ARBA" id="ARBA00022946"/>
    </source>
</evidence>
<comment type="caution">
    <text evidence="8">The sequence shown here is derived from an EMBL/GenBank/DDBJ whole genome shotgun (WGS) entry which is preliminary data.</text>
</comment>
<dbReference type="PANTHER" id="PTHR21338">
    <property type="entry name" value="MITOCHONDRIAL RIBOSOMAL PROTEIN L41"/>
    <property type="match status" value="1"/>
</dbReference>
<keyword evidence="4 8" id="KW-0689">Ribosomal protein</keyword>
<dbReference type="AlphaFoldDB" id="A0A4V4NBI2"/>
<evidence type="ECO:0000256" key="4">
    <source>
        <dbReference type="ARBA" id="ARBA00022980"/>
    </source>
</evidence>
<dbReference type="PANTHER" id="PTHR21338:SF0">
    <property type="entry name" value="LARGE RIBOSOMAL SUBUNIT PROTEIN ML41"/>
    <property type="match status" value="1"/>
</dbReference>
<feature type="compositionally biased region" description="Acidic residues" evidence="7">
    <location>
        <begin position="36"/>
        <end position="47"/>
    </location>
</feature>
<evidence type="ECO:0000256" key="1">
    <source>
        <dbReference type="ARBA" id="ARBA00004173"/>
    </source>
</evidence>
<name>A0A4V4NBI2_9PEZI</name>